<name>A0A385DRX6_9CAUD</name>
<keyword evidence="2" id="KW-1185">Reference proteome</keyword>
<dbReference type="KEGG" id="vg:65115655"/>
<dbReference type="EMBL" id="MH669007">
    <property type="protein sequence ID" value="AXQ61329.1"/>
    <property type="molecule type" value="Genomic_DNA"/>
</dbReference>
<accession>A0A385DRX6</accession>
<dbReference type="Proteomes" id="UP000263654">
    <property type="component" value="Segment"/>
</dbReference>
<reference evidence="1 2" key="1">
    <citation type="submission" date="2018-07" db="EMBL/GenBank/DDBJ databases">
        <authorList>
            <person name="Burke E.M."/>
            <person name="Good S."/>
            <person name="Jeffords E.T."/>
            <person name="Pearson M."/>
            <person name="Sohlstrom A."/>
            <person name="Westholm D.E."/>
            <person name="Butela K.A."/>
            <person name="Garlena R.A."/>
            <person name="Russell D.A."/>
            <person name="Pope W.H."/>
            <person name="Jacobs-Sera D."/>
            <person name="Hatfull G.F."/>
        </authorList>
    </citation>
    <scope>NUCLEOTIDE SEQUENCE [LARGE SCALE GENOMIC DNA]</scope>
</reference>
<evidence type="ECO:0000313" key="1">
    <source>
        <dbReference type="EMBL" id="AXQ61329.1"/>
    </source>
</evidence>
<sequence length="97" mass="10976">MSTTPRIIEKKHHFEVTAYNAERQALTTIRLFKNDKPSPFGGVPGDAQVYSYHSDFSVLEDDGEPEWDERDNWTTAELRAAAEAFAAAADKAEEMQR</sequence>
<protein>
    <submittedName>
        <fullName evidence="1">Uncharacterized protein</fullName>
    </submittedName>
</protein>
<dbReference type="RefSeq" id="YP_010097986.1">
    <property type="nucleotide sequence ID" value="NC_055763.1"/>
</dbReference>
<organism evidence="1 2">
    <name type="scientific">Gordonia phage Marietta</name>
    <dbReference type="NCBI Taxonomy" id="2301558"/>
    <lineage>
        <taxon>Viruses</taxon>
        <taxon>Duplodnaviria</taxon>
        <taxon>Heunggongvirae</taxon>
        <taxon>Uroviricota</taxon>
        <taxon>Caudoviricetes</taxon>
        <taxon>Zierdtviridae</taxon>
        <taxon>Emilbogenvirinae</taxon>
        <taxon>Sukkupivirus</taxon>
        <taxon>Sukkupivirus marietta</taxon>
    </lineage>
</organism>
<dbReference type="GeneID" id="65115655"/>
<gene>
    <name evidence="1" type="primary">9</name>
    <name evidence="1" type="ORF">SEA_MARIETTA_9</name>
</gene>
<evidence type="ECO:0000313" key="2">
    <source>
        <dbReference type="Proteomes" id="UP000263654"/>
    </source>
</evidence>
<proteinExistence type="predicted"/>